<keyword evidence="1" id="KW-0808">Transferase</keyword>
<protein>
    <submittedName>
        <fullName evidence="1">Class I SAM-dependent methyltransferase</fullName>
    </submittedName>
</protein>
<dbReference type="GO" id="GO:0008168">
    <property type="term" value="F:methyltransferase activity"/>
    <property type="evidence" value="ECO:0007669"/>
    <property type="project" value="UniProtKB-KW"/>
</dbReference>
<dbReference type="Proteomes" id="UP000635245">
    <property type="component" value="Unassembled WGS sequence"/>
</dbReference>
<dbReference type="InterPro" id="IPR029063">
    <property type="entry name" value="SAM-dependent_MTases_sf"/>
</dbReference>
<evidence type="ECO:0000313" key="2">
    <source>
        <dbReference type="Proteomes" id="UP000635245"/>
    </source>
</evidence>
<sequence length="227" mass="24119">MSADVPAAFDAAAAGYDRLTGLNPGYHRHLRQAARGLTGAGPRILDVGCGTGASTAAVLAAVPHARVVAVDGSAGMLAVARDKAWPRPVEFVHSRVEDLAAAGVAGPFDAVFAAYLVRNLPDPDTTLTALRGLLRPGGVLVIHDYSLAEHPVPACLWSAVCWAVIIPSGRLVSGDASLYRYLWRSVRRFDAPGELMTRLRRAGFAEVRCGTVRGWQRGIVHTFRATT</sequence>
<name>A0A934QMG1_9PSEU</name>
<dbReference type="Pfam" id="PF01209">
    <property type="entry name" value="Ubie_methyltran"/>
    <property type="match status" value="1"/>
</dbReference>
<dbReference type="EMBL" id="JAENJH010000001">
    <property type="protein sequence ID" value="MBK1782975.1"/>
    <property type="molecule type" value="Genomic_DNA"/>
</dbReference>
<keyword evidence="2" id="KW-1185">Reference proteome</keyword>
<dbReference type="PANTHER" id="PTHR43861:SF1">
    <property type="entry name" value="TRANS-ACONITATE 2-METHYLTRANSFERASE"/>
    <property type="match status" value="1"/>
</dbReference>
<dbReference type="Gene3D" id="3.40.50.150">
    <property type="entry name" value="Vaccinia Virus protein VP39"/>
    <property type="match status" value="1"/>
</dbReference>
<proteinExistence type="predicted"/>
<dbReference type="SUPFAM" id="SSF53335">
    <property type="entry name" value="S-adenosyl-L-methionine-dependent methyltransferases"/>
    <property type="match status" value="1"/>
</dbReference>
<dbReference type="CDD" id="cd02440">
    <property type="entry name" value="AdoMet_MTases"/>
    <property type="match status" value="1"/>
</dbReference>
<dbReference type="GO" id="GO:0032259">
    <property type="term" value="P:methylation"/>
    <property type="evidence" value="ECO:0007669"/>
    <property type="project" value="UniProtKB-KW"/>
</dbReference>
<comment type="caution">
    <text evidence="1">The sequence shown here is derived from an EMBL/GenBank/DDBJ whole genome shotgun (WGS) entry which is preliminary data.</text>
</comment>
<organism evidence="1 2">
    <name type="scientific">Prauserella cavernicola</name>
    <dbReference type="NCBI Taxonomy" id="2800127"/>
    <lineage>
        <taxon>Bacteria</taxon>
        <taxon>Bacillati</taxon>
        <taxon>Actinomycetota</taxon>
        <taxon>Actinomycetes</taxon>
        <taxon>Pseudonocardiales</taxon>
        <taxon>Pseudonocardiaceae</taxon>
        <taxon>Prauserella</taxon>
    </lineage>
</organism>
<accession>A0A934QMG1</accession>
<dbReference type="AlphaFoldDB" id="A0A934QMG1"/>
<reference evidence="1" key="1">
    <citation type="submission" date="2020-12" db="EMBL/GenBank/DDBJ databases">
        <title>Prauserella sp. ASG 168, a novel actinomycete isolated from cave rock.</title>
        <authorList>
            <person name="Suriyachadkun C."/>
        </authorList>
    </citation>
    <scope>NUCLEOTIDE SEQUENCE</scope>
    <source>
        <strain evidence="1">ASG 168</strain>
    </source>
</reference>
<keyword evidence="1" id="KW-0489">Methyltransferase</keyword>
<dbReference type="RefSeq" id="WP_200313945.1">
    <property type="nucleotide sequence ID" value="NZ_JAENJH010000001.1"/>
</dbReference>
<dbReference type="PANTHER" id="PTHR43861">
    <property type="entry name" value="TRANS-ACONITATE 2-METHYLTRANSFERASE-RELATED"/>
    <property type="match status" value="1"/>
</dbReference>
<gene>
    <name evidence="1" type="ORF">JHE00_01460</name>
</gene>
<evidence type="ECO:0000313" key="1">
    <source>
        <dbReference type="EMBL" id="MBK1782975.1"/>
    </source>
</evidence>